<dbReference type="RefSeq" id="WP_314510195.1">
    <property type="nucleotide sequence ID" value="NZ_JASJOU010000002.1"/>
</dbReference>
<keyword evidence="1" id="KW-0175">Coiled coil</keyword>
<comment type="caution">
    <text evidence="3">The sequence shown here is derived from an EMBL/GenBank/DDBJ whole genome shotgun (WGS) entry which is preliminary data.</text>
</comment>
<evidence type="ECO:0000256" key="1">
    <source>
        <dbReference type="SAM" id="Coils"/>
    </source>
</evidence>
<evidence type="ECO:0000256" key="2">
    <source>
        <dbReference type="SAM" id="MobiDB-lite"/>
    </source>
</evidence>
<dbReference type="EMBL" id="JASJOU010000002">
    <property type="protein sequence ID" value="MDJ1500671.1"/>
    <property type="molecule type" value="Genomic_DNA"/>
</dbReference>
<evidence type="ECO:0000313" key="3">
    <source>
        <dbReference type="EMBL" id="MDJ1500671.1"/>
    </source>
</evidence>
<protein>
    <submittedName>
        <fullName evidence="3">Uncharacterized protein</fullName>
    </submittedName>
</protein>
<feature type="region of interest" description="Disordered" evidence="2">
    <location>
        <begin position="15"/>
        <end position="48"/>
    </location>
</feature>
<sequence>MTIKDKFQKIIEKLFEQEIQAEETPTPETKLEEENPTPEPAPEAETKLESVSLIDGTAIDITEDVVSVIAEDGSLSPAPDGLHMLSDGSVITVASGKLTSKLSPQDVLSALASTQQLESQLSEEKLKLSEHETQLNSILEKLSKLESQPADKKIIANPVTEPEKLSKAQMRLKIARELAK</sequence>
<name>A0AAE3UDT6_9BACT</name>
<evidence type="ECO:0000313" key="4">
    <source>
        <dbReference type="Proteomes" id="UP001232063"/>
    </source>
</evidence>
<reference evidence="3" key="1">
    <citation type="submission" date="2023-05" db="EMBL/GenBank/DDBJ databases">
        <authorList>
            <person name="Zhang X."/>
        </authorList>
    </citation>
    <scope>NUCLEOTIDE SEQUENCE</scope>
    <source>
        <strain evidence="3">BD1B2-1</strain>
    </source>
</reference>
<dbReference type="AlphaFoldDB" id="A0AAE3UDT6"/>
<keyword evidence="4" id="KW-1185">Reference proteome</keyword>
<proteinExistence type="predicted"/>
<organism evidence="3 4">
    <name type="scientific">Xanthocytophaga agilis</name>
    <dbReference type="NCBI Taxonomy" id="3048010"/>
    <lineage>
        <taxon>Bacteria</taxon>
        <taxon>Pseudomonadati</taxon>
        <taxon>Bacteroidota</taxon>
        <taxon>Cytophagia</taxon>
        <taxon>Cytophagales</taxon>
        <taxon>Rhodocytophagaceae</taxon>
        <taxon>Xanthocytophaga</taxon>
    </lineage>
</organism>
<feature type="coiled-coil region" evidence="1">
    <location>
        <begin position="114"/>
        <end position="148"/>
    </location>
</feature>
<dbReference type="Proteomes" id="UP001232063">
    <property type="component" value="Unassembled WGS sequence"/>
</dbReference>
<accession>A0AAE3UDT6</accession>
<gene>
    <name evidence="3" type="ORF">QNI22_08440</name>
</gene>